<accession>A0A844GNF5</accession>
<dbReference type="InterPro" id="IPR018392">
    <property type="entry name" value="LysM"/>
</dbReference>
<gene>
    <name evidence="2" type="ORF">GKZ57_13420</name>
</gene>
<dbReference type="AlphaFoldDB" id="A0A844GNF5"/>
<dbReference type="SMART" id="SM00257">
    <property type="entry name" value="LysM"/>
    <property type="match status" value="1"/>
</dbReference>
<dbReference type="Pfam" id="PF12673">
    <property type="entry name" value="SipL"/>
    <property type="match status" value="3"/>
</dbReference>
<dbReference type="InterPro" id="IPR024300">
    <property type="entry name" value="SipL_SPOCS_dom"/>
</dbReference>
<evidence type="ECO:0000313" key="2">
    <source>
        <dbReference type="EMBL" id="MTD62211.1"/>
    </source>
</evidence>
<dbReference type="Pfam" id="PF01476">
    <property type="entry name" value="LysM"/>
    <property type="match status" value="1"/>
</dbReference>
<protein>
    <submittedName>
        <fullName evidence="2">DUF3794 domain-containing protein</fullName>
    </submittedName>
</protein>
<dbReference type="EMBL" id="WMBC01000012">
    <property type="protein sequence ID" value="MTD62211.1"/>
    <property type="molecule type" value="Genomic_DNA"/>
</dbReference>
<dbReference type="CDD" id="cd00118">
    <property type="entry name" value="LysM"/>
    <property type="match status" value="1"/>
</dbReference>
<dbReference type="InterPro" id="IPR036779">
    <property type="entry name" value="LysM_dom_sf"/>
</dbReference>
<dbReference type="SUPFAM" id="SSF54106">
    <property type="entry name" value="LysM domain"/>
    <property type="match status" value="1"/>
</dbReference>
<evidence type="ECO:0000259" key="1">
    <source>
        <dbReference type="PROSITE" id="PS51782"/>
    </source>
</evidence>
<comment type="caution">
    <text evidence="2">The sequence shown here is derived from an EMBL/GenBank/DDBJ whole genome shotgun (WGS) entry which is preliminary data.</text>
</comment>
<name>A0A844GNF5_9FIRM</name>
<dbReference type="PROSITE" id="PS51782">
    <property type="entry name" value="LYSM"/>
    <property type="match status" value="1"/>
</dbReference>
<evidence type="ECO:0000313" key="3">
    <source>
        <dbReference type="Proteomes" id="UP000437824"/>
    </source>
</evidence>
<dbReference type="Proteomes" id="UP000437824">
    <property type="component" value="Unassembled WGS sequence"/>
</dbReference>
<sequence length="518" mass="58807">MELKKENVQMLRVKNKAVSQVTFDVDYNVPDAKADMGRIVQSKADVSMDEVRLSEGKAFLKGSLNADILYVSENEGRICSLSASLPMDETVNLEGIQGGDKLCLSWEIEDLTVRMIHSRKLSIKAIVTFYAVVDELTQVQIPTALDENEISVKKKKVRLMSLCVHKKDTLRIKEDISLASNRPNIESLLWYTIEPRNLDLRPENDKIRAKGELSVFALYMGTEAENPPQWLEYALPFNSEVECTGCGEDLIPHIEVSVLHHTMEVKPDGDGEERILQADVVLELNMKLYREEEHDLILDVYTPLKECVIQRKKEQLESLLVRNFSKCRVTDRIEVKESQGKVLQLCHSSGRVKIDSTKITQEGILAEGVIILKILYIIGNDEMPFYSMETMLPFTHVIEAKGITKDSVYFLQADLEQLSTTMADGDEIEVKTAVGLNVLVLRQWEEQLIDQVEEKPLDMKKIEAMPGITVYMVKQEDTLWDIARQFYTTVDEICAVNGITEKEVKAGQPLLLIKQVQN</sequence>
<proteinExistence type="predicted"/>
<reference evidence="2 3" key="1">
    <citation type="submission" date="2019-11" db="EMBL/GenBank/DDBJ databases">
        <title>Draft genome sequence of Blautia luti DSM 14534T, isolated from human stool.</title>
        <authorList>
            <person name="Ortiz R."/>
            <person name="Melis-Arcos F."/>
            <person name="Covarrubias P."/>
            <person name="Cardenas J.P."/>
            <person name="Perez-Donoso J."/>
            <person name="Almonacid D."/>
        </authorList>
    </citation>
    <scope>NUCLEOTIDE SEQUENCE [LARGE SCALE GENOMIC DNA]</scope>
    <source>
        <strain evidence="2 3">DSM 14534</strain>
    </source>
</reference>
<feature type="domain" description="LysM" evidence="1">
    <location>
        <begin position="469"/>
        <end position="512"/>
    </location>
</feature>
<organism evidence="2 3">
    <name type="scientific">Blautia luti DSM 14534 = JCM 17040</name>
    <dbReference type="NCBI Taxonomy" id="649762"/>
    <lineage>
        <taxon>Bacteria</taxon>
        <taxon>Bacillati</taxon>
        <taxon>Bacillota</taxon>
        <taxon>Clostridia</taxon>
        <taxon>Lachnospirales</taxon>
        <taxon>Lachnospiraceae</taxon>
        <taxon>Blautia</taxon>
    </lineage>
</organism>
<dbReference type="Gene3D" id="3.10.350.10">
    <property type="entry name" value="LysM domain"/>
    <property type="match status" value="1"/>
</dbReference>